<dbReference type="PANTHER" id="PTHR23407:SF1">
    <property type="entry name" value="5-FORMYLTETRAHYDROFOLATE CYCLO-LIGASE"/>
    <property type="match status" value="1"/>
</dbReference>
<dbReference type="NCBIfam" id="TIGR02727">
    <property type="entry name" value="MTHFS_bact"/>
    <property type="match status" value="1"/>
</dbReference>
<dbReference type="Gene3D" id="3.40.50.10420">
    <property type="entry name" value="NagB/RpiA/CoA transferase-like"/>
    <property type="match status" value="1"/>
</dbReference>
<keyword evidence="4" id="KW-0460">Magnesium</keyword>
<reference evidence="5 6" key="1">
    <citation type="submission" date="2021-03" db="EMBL/GenBank/DDBJ databases">
        <title>Aliifodinibius sp. nov., a new bacterium isolated from saline soil.</title>
        <authorList>
            <person name="Galisteo C."/>
            <person name="De La Haba R."/>
            <person name="Sanchez-Porro C."/>
            <person name="Ventosa A."/>
        </authorList>
    </citation>
    <scope>NUCLEOTIDE SEQUENCE [LARGE SCALE GENOMIC DNA]</scope>
    <source>
        <strain evidence="5 6">1BSP15-2V2</strain>
    </source>
</reference>
<dbReference type="PANTHER" id="PTHR23407">
    <property type="entry name" value="ATPASE INHIBITOR/5-FORMYLTETRAHYDROFOLATE CYCLO-LIGASE"/>
    <property type="match status" value="1"/>
</dbReference>
<evidence type="ECO:0000256" key="4">
    <source>
        <dbReference type="RuleBase" id="RU361279"/>
    </source>
</evidence>
<gene>
    <name evidence="5" type="ORF">J6I44_08010</name>
</gene>
<keyword evidence="6" id="KW-1185">Reference proteome</keyword>
<dbReference type="InterPro" id="IPR037171">
    <property type="entry name" value="NagB/RpiA_transferase-like"/>
</dbReference>
<keyword evidence="5" id="KW-0436">Ligase</keyword>
<dbReference type="GO" id="GO:0030272">
    <property type="term" value="F:5-formyltetrahydrofolate cyclo-ligase activity"/>
    <property type="evidence" value="ECO:0007669"/>
    <property type="project" value="UniProtKB-EC"/>
</dbReference>
<sequence length="193" mass="22319">MEGKSKEEIRKQLRAKRNQIPETDFIRKSQLIIKLLQQQEEYLAAEKIHCYVSMNGRREVNTHPLIKEMIANNKQVVVPVTNFQEQSLEHCKLESFDDLELNKWGVLEPREGEQYNLAALDLIIVPMVGGDEHAQRIGYGGGFYDRFLQDLKCPTIGLCFEQNMVSELPTESFDIPLDKIITESRIIISQQKK</sequence>
<comment type="cofactor">
    <cofactor evidence="4">
        <name>Mg(2+)</name>
        <dbReference type="ChEBI" id="CHEBI:18420"/>
    </cofactor>
</comment>
<evidence type="ECO:0000256" key="3">
    <source>
        <dbReference type="ARBA" id="ARBA00022840"/>
    </source>
</evidence>
<dbReference type="InterPro" id="IPR002698">
    <property type="entry name" value="FTHF_cligase"/>
</dbReference>
<comment type="catalytic activity">
    <reaction evidence="4">
        <text>(6S)-5-formyl-5,6,7,8-tetrahydrofolate + ATP = (6R)-5,10-methenyltetrahydrofolate + ADP + phosphate</text>
        <dbReference type="Rhea" id="RHEA:10488"/>
        <dbReference type="ChEBI" id="CHEBI:30616"/>
        <dbReference type="ChEBI" id="CHEBI:43474"/>
        <dbReference type="ChEBI" id="CHEBI:57455"/>
        <dbReference type="ChEBI" id="CHEBI:57457"/>
        <dbReference type="ChEBI" id="CHEBI:456216"/>
        <dbReference type="EC" id="6.3.3.2"/>
    </reaction>
</comment>
<dbReference type="EC" id="6.3.3.2" evidence="4"/>
<dbReference type="Pfam" id="PF01812">
    <property type="entry name" value="5-FTHF_cyc-lig"/>
    <property type="match status" value="1"/>
</dbReference>
<accession>A0ABT3PM06</accession>
<proteinExistence type="inferred from homology"/>
<dbReference type="RefSeq" id="WP_265765529.1">
    <property type="nucleotide sequence ID" value="NZ_JAGGJA010000004.1"/>
</dbReference>
<organism evidence="5 6">
    <name type="scientific">Fodinibius salsisoli</name>
    <dbReference type="NCBI Taxonomy" id="2820877"/>
    <lineage>
        <taxon>Bacteria</taxon>
        <taxon>Pseudomonadati</taxon>
        <taxon>Balneolota</taxon>
        <taxon>Balneolia</taxon>
        <taxon>Balneolales</taxon>
        <taxon>Balneolaceae</taxon>
        <taxon>Fodinibius</taxon>
    </lineage>
</organism>
<keyword evidence="3 4" id="KW-0067">ATP-binding</keyword>
<dbReference type="InterPro" id="IPR024185">
    <property type="entry name" value="FTHF_cligase-like_sf"/>
</dbReference>
<protein>
    <recommendedName>
        <fullName evidence="4">5-formyltetrahydrofolate cyclo-ligase</fullName>
        <ecNumber evidence="4">6.3.3.2</ecNumber>
    </recommendedName>
</protein>
<evidence type="ECO:0000256" key="2">
    <source>
        <dbReference type="ARBA" id="ARBA00022741"/>
    </source>
</evidence>
<dbReference type="Proteomes" id="UP001207918">
    <property type="component" value="Unassembled WGS sequence"/>
</dbReference>
<dbReference type="EMBL" id="JAGGJA010000004">
    <property type="protein sequence ID" value="MCW9706798.1"/>
    <property type="molecule type" value="Genomic_DNA"/>
</dbReference>
<comment type="caution">
    <text evidence="5">The sequence shown here is derived from an EMBL/GenBank/DDBJ whole genome shotgun (WGS) entry which is preliminary data.</text>
</comment>
<evidence type="ECO:0000313" key="5">
    <source>
        <dbReference type="EMBL" id="MCW9706798.1"/>
    </source>
</evidence>
<dbReference type="SUPFAM" id="SSF100950">
    <property type="entry name" value="NagB/RpiA/CoA transferase-like"/>
    <property type="match status" value="1"/>
</dbReference>
<name>A0ABT3PM06_9BACT</name>
<keyword evidence="2 4" id="KW-0547">Nucleotide-binding</keyword>
<keyword evidence="4" id="KW-0479">Metal-binding</keyword>
<comment type="similarity">
    <text evidence="1 4">Belongs to the 5-formyltetrahydrofolate cyclo-ligase family.</text>
</comment>
<evidence type="ECO:0000313" key="6">
    <source>
        <dbReference type="Proteomes" id="UP001207918"/>
    </source>
</evidence>
<evidence type="ECO:0000256" key="1">
    <source>
        <dbReference type="ARBA" id="ARBA00010638"/>
    </source>
</evidence>
<dbReference type="PIRSF" id="PIRSF006806">
    <property type="entry name" value="FTHF_cligase"/>
    <property type="match status" value="1"/>
</dbReference>